<sequence length="74" mass="8446">MKSLNSLMMDEPTWNFSTIICVSIVSFSILAVNIGIKEVMQTIVRVLITTFPIATKRNKSLLCIVIFQRKEQKN</sequence>
<evidence type="ECO:0000313" key="2">
    <source>
        <dbReference type="EMBL" id="CTP81024.1"/>
    </source>
</evidence>
<reference evidence="2" key="2">
    <citation type="submission" date="2012-12" db="EMBL/GenBank/DDBJ databases">
        <authorList>
            <consortium name="WormBase Consortium"/>
            <person name="Ghedin E."/>
            <person name="Paulini M."/>
        </authorList>
    </citation>
    <scope>NUCLEOTIDE SEQUENCE</scope>
    <source>
        <strain evidence="2">FR3</strain>
    </source>
</reference>
<organism evidence="2">
    <name type="scientific">Brugia malayi</name>
    <name type="common">Filarial nematode worm</name>
    <dbReference type="NCBI Taxonomy" id="6279"/>
    <lineage>
        <taxon>Eukaryota</taxon>
        <taxon>Metazoa</taxon>
        <taxon>Ecdysozoa</taxon>
        <taxon>Nematoda</taxon>
        <taxon>Chromadorea</taxon>
        <taxon>Rhabditida</taxon>
        <taxon>Spirurina</taxon>
        <taxon>Spiruromorpha</taxon>
        <taxon>Filarioidea</taxon>
        <taxon>Onchocercidae</taxon>
        <taxon>Brugia</taxon>
    </lineage>
</organism>
<dbReference type="AlphaFoldDB" id="A0A1I9GDQ9"/>
<accession>A0A1I9GDQ9</accession>
<gene>
    <name evidence="2" type="primary">Bm1249</name>
    <name evidence="2" type="ORF">BM_Bm1249</name>
</gene>
<name>A0A1I9GDQ9_BRUMA</name>
<keyword evidence="1" id="KW-0812">Transmembrane</keyword>
<reference evidence="2" key="1">
    <citation type="journal article" date="2007" name="Science">
        <title>Draft genome of the filarial nematode parasite Brugia malayi.</title>
        <authorList>
            <person name="Ghedin E."/>
            <person name="Wang S."/>
            <person name="Spiro D."/>
            <person name="Caler E."/>
            <person name="Zhao Q."/>
            <person name="Crabtree J."/>
            <person name="Allen J.E."/>
            <person name="Delcher A.L."/>
            <person name="Guiliano D.B."/>
            <person name="Miranda-Saavedra D."/>
            <person name="Angiuoli S.V."/>
            <person name="Creasy T."/>
            <person name="Amedeo P."/>
            <person name="Haas B."/>
            <person name="El-Sayed N.M."/>
            <person name="Wortman J.R."/>
            <person name="Feldblyum T."/>
            <person name="Tallon L."/>
            <person name="Schatz M."/>
            <person name="Shumway M."/>
            <person name="Koo H."/>
            <person name="Salzberg S.L."/>
            <person name="Schobel S."/>
            <person name="Pertea M."/>
            <person name="Pop M."/>
            <person name="White O."/>
            <person name="Barton G.J."/>
            <person name="Carlow C.K."/>
            <person name="Crawford M.J."/>
            <person name="Daub J."/>
            <person name="Dimmic M.W."/>
            <person name="Estes C.F."/>
            <person name="Foster J.M."/>
            <person name="Ganatra M."/>
            <person name="Gregory W.F."/>
            <person name="Johnson N.M."/>
            <person name="Jin J."/>
            <person name="Komuniecki R."/>
            <person name="Korf I."/>
            <person name="Kumar S."/>
            <person name="Laney S."/>
            <person name="Li B.W."/>
            <person name="Li W."/>
            <person name="Lindblom T.H."/>
            <person name="Lustigman S."/>
            <person name="Ma D."/>
            <person name="Maina C.V."/>
            <person name="Martin D.M."/>
            <person name="McCarter J.P."/>
            <person name="McReynolds L."/>
            <person name="Mitreva M."/>
            <person name="Nutman T.B."/>
            <person name="Parkinson J."/>
            <person name="Peregrin-Alvarez J.M."/>
            <person name="Poole C."/>
            <person name="Ren Q."/>
            <person name="Saunders L."/>
            <person name="Sluder A.E."/>
            <person name="Smith K."/>
            <person name="Stanke M."/>
            <person name="Unnasch T.R."/>
            <person name="Ware J."/>
            <person name="Wei A.D."/>
            <person name="Weil G."/>
            <person name="Williams D.J."/>
            <person name="Zhang Y."/>
            <person name="Williams S.A."/>
            <person name="Fraser-Liggett C."/>
            <person name="Slatko B."/>
            <person name="Blaxter M.L."/>
            <person name="Scott A.L."/>
        </authorList>
    </citation>
    <scope>NUCLEOTIDE SEQUENCE</scope>
    <source>
        <strain evidence="2">FR3</strain>
    </source>
</reference>
<dbReference type="EMBL" id="LN856924">
    <property type="protein sequence ID" value="CTP81024.1"/>
    <property type="molecule type" value="Genomic_DNA"/>
</dbReference>
<keyword evidence="1" id="KW-1133">Transmembrane helix</keyword>
<evidence type="ECO:0000256" key="1">
    <source>
        <dbReference type="SAM" id="Phobius"/>
    </source>
</evidence>
<feature type="transmembrane region" description="Helical" evidence="1">
    <location>
        <begin position="14"/>
        <end position="36"/>
    </location>
</feature>
<protein>
    <submittedName>
        <fullName evidence="2">Bm1249</fullName>
    </submittedName>
</protein>
<keyword evidence="1" id="KW-0472">Membrane</keyword>
<proteinExistence type="predicted"/>